<feature type="domain" description="PPIase FKBP-type" evidence="2">
    <location>
        <begin position="63"/>
        <end position="168"/>
    </location>
</feature>
<sequence>MLMWCSAAALTIPRRVLPSLAISGQLEELGMQTPGGEAPFETLETGVKIKTLRVGDGPVVRADSTVALRVTGRLLNLNGVKFYATGDDLLEELRVGVQDLVPGLAEGIVGARRGEIRRVVVPAARGYSDPPLREPLPTGLGLNALNSVLKNPRRDASLLFDVKILRIK</sequence>
<dbReference type="PANTHER" id="PTHR47717:SF1">
    <property type="entry name" value="PEPTIDYL-PROLYL CIS-TRANS ISOMERASE FKBP19, CHLOROPLASTIC"/>
    <property type="match status" value="1"/>
</dbReference>
<accession>A0AAD7XLQ4</accession>
<dbReference type="InterPro" id="IPR046357">
    <property type="entry name" value="PPIase_dom_sf"/>
</dbReference>
<dbReference type="InterPro" id="IPR044208">
    <property type="entry name" value="FKBP19-like"/>
</dbReference>
<keyword evidence="4" id="KW-1185">Reference proteome</keyword>
<dbReference type="EMBL" id="JAQMWT010000126">
    <property type="protein sequence ID" value="KAJ8609899.1"/>
    <property type="molecule type" value="Genomic_DNA"/>
</dbReference>
<organism evidence="3 4">
    <name type="scientific">Chrysophaeum taylorii</name>
    <dbReference type="NCBI Taxonomy" id="2483200"/>
    <lineage>
        <taxon>Eukaryota</taxon>
        <taxon>Sar</taxon>
        <taxon>Stramenopiles</taxon>
        <taxon>Ochrophyta</taxon>
        <taxon>Pelagophyceae</taxon>
        <taxon>Pelagomonadales</taxon>
        <taxon>Pelagomonadaceae</taxon>
        <taxon>Chrysophaeum</taxon>
    </lineage>
</organism>
<dbReference type="PROSITE" id="PS50059">
    <property type="entry name" value="FKBP_PPIASE"/>
    <property type="match status" value="1"/>
</dbReference>
<protein>
    <recommendedName>
        <fullName evidence="1">peptidylprolyl isomerase</fullName>
        <ecNumber evidence="1">5.2.1.8</ecNumber>
    </recommendedName>
</protein>
<evidence type="ECO:0000259" key="2">
    <source>
        <dbReference type="PROSITE" id="PS50059"/>
    </source>
</evidence>
<gene>
    <name evidence="3" type="ORF">CTAYLR_005555</name>
</gene>
<comment type="catalytic activity">
    <reaction evidence="1">
        <text>[protein]-peptidylproline (omega=180) = [protein]-peptidylproline (omega=0)</text>
        <dbReference type="Rhea" id="RHEA:16237"/>
        <dbReference type="Rhea" id="RHEA-COMP:10747"/>
        <dbReference type="Rhea" id="RHEA-COMP:10748"/>
        <dbReference type="ChEBI" id="CHEBI:83833"/>
        <dbReference type="ChEBI" id="CHEBI:83834"/>
        <dbReference type="EC" id="5.2.1.8"/>
    </reaction>
</comment>
<evidence type="ECO:0000313" key="3">
    <source>
        <dbReference type="EMBL" id="KAJ8609899.1"/>
    </source>
</evidence>
<dbReference type="AlphaFoldDB" id="A0AAD7XLQ4"/>
<evidence type="ECO:0000313" key="4">
    <source>
        <dbReference type="Proteomes" id="UP001230188"/>
    </source>
</evidence>
<proteinExistence type="predicted"/>
<dbReference type="Pfam" id="PF00254">
    <property type="entry name" value="FKBP_C"/>
    <property type="match status" value="1"/>
</dbReference>
<dbReference type="Proteomes" id="UP001230188">
    <property type="component" value="Unassembled WGS sequence"/>
</dbReference>
<dbReference type="PANTHER" id="PTHR47717">
    <property type="entry name" value="PEPTIDYL-PROLYL CIS-TRANS ISOMERASE FKBP19, CHLOROPLASTIC"/>
    <property type="match status" value="1"/>
</dbReference>
<keyword evidence="1" id="KW-0413">Isomerase</keyword>
<dbReference type="SUPFAM" id="SSF54534">
    <property type="entry name" value="FKBP-like"/>
    <property type="match status" value="1"/>
</dbReference>
<dbReference type="InterPro" id="IPR001179">
    <property type="entry name" value="PPIase_FKBP_dom"/>
</dbReference>
<keyword evidence="1" id="KW-0697">Rotamase</keyword>
<dbReference type="Gene3D" id="3.10.50.40">
    <property type="match status" value="1"/>
</dbReference>
<dbReference type="EC" id="5.2.1.8" evidence="1"/>
<name>A0AAD7XLQ4_9STRA</name>
<reference evidence="3" key="1">
    <citation type="submission" date="2023-01" db="EMBL/GenBank/DDBJ databases">
        <title>Metagenome sequencing of chrysophaentin producing Chrysophaeum taylorii.</title>
        <authorList>
            <person name="Davison J."/>
            <person name="Bewley C."/>
        </authorList>
    </citation>
    <scope>NUCLEOTIDE SEQUENCE</scope>
    <source>
        <strain evidence="3">NIES-1699</strain>
    </source>
</reference>
<evidence type="ECO:0000256" key="1">
    <source>
        <dbReference type="PROSITE-ProRule" id="PRU00277"/>
    </source>
</evidence>
<comment type="caution">
    <text evidence="3">The sequence shown here is derived from an EMBL/GenBank/DDBJ whole genome shotgun (WGS) entry which is preliminary data.</text>
</comment>
<dbReference type="GO" id="GO:0003755">
    <property type="term" value="F:peptidyl-prolyl cis-trans isomerase activity"/>
    <property type="evidence" value="ECO:0007669"/>
    <property type="project" value="UniProtKB-KW"/>
</dbReference>